<evidence type="ECO:0000313" key="3">
    <source>
        <dbReference type="Proteomes" id="UP001183202"/>
    </source>
</evidence>
<proteinExistence type="predicted"/>
<accession>A0ABU2NKV6</accession>
<dbReference type="EMBL" id="JAVREJ010000048">
    <property type="protein sequence ID" value="MDT0353849.1"/>
    <property type="molecule type" value="Genomic_DNA"/>
</dbReference>
<name>A0ABU2NKV6_9PSEU</name>
<dbReference type="RefSeq" id="WP_311560360.1">
    <property type="nucleotide sequence ID" value="NZ_JAVREJ010000048.1"/>
</dbReference>
<dbReference type="Proteomes" id="UP001183202">
    <property type="component" value="Unassembled WGS sequence"/>
</dbReference>
<feature type="region of interest" description="Disordered" evidence="1">
    <location>
        <begin position="174"/>
        <end position="248"/>
    </location>
</feature>
<protein>
    <submittedName>
        <fullName evidence="2">Uncharacterized protein</fullName>
    </submittedName>
</protein>
<organism evidence="2 3">
    <name type="scientific">Pseudonocardia charpentierae</name>
    <dbReference type="NCBI Taxonomy" id="3075545"/>
    <lineage>
        <taxon>Bacteria</taxon>
        <taxon>Bacillati</taxon>
        <taxon>Actinomycetota</taxon>
        <taxon>Actinomycetes</taxon>
        <taxon>Pseudonocardiales</taxon>
        <taxon>Pseudonocardiaceae</taxon>
        <taxon>Pseudonocardia</taxon>
    </lineage>
</organism>
<keyword evidence="3" id="KW-1185">Reference proteome</keyword>
<sequence length="248" mass="26590">MSDRQEQAVLAVVRLVGDQDVEVTAQHASSTSAAVTVRIGRALLYLNDQATAAHFHKVWFDAAAHARTLPPVGHPAHRGLVRELRGMPEPGIVANATGRPACSIAMVGGDPPDSKPFLRVQLGRVAFEIRDFAAYRSCLAAFRQAHHVARDVFLPPGSARVYNGALTAARDAFYPHTPGVPEPPASQSGTERGRRVAQVTDRSAPVPPAAPRRRTAHSAAVPQQIPQQSARPAMQQSARRLPVRGQTA</sequence>
<comment type="caution">
    <text evidence="2">The sequence shown here is derived from an EMBL/GenBank/DDBJ whole genome shotgun (WGS) entry which is preliminary data.</text>
</comment>
<evidence type="ECO:0000256" key="1">
    <source>
        <dbReference type="SAM" id="MobiDB-lite"/>
    </source>
</evidence>
<feature type="compositionally biased region" description="Polar residues" evidence="1">
    <location>
        <begin position="224"/>
        <end position="238"/>
    </location>
</feature>
<gene>
    <name evidence="2" type="ORF">RM445_30625</name>
</gene>
<evidence type="ECO:0000313" key="2">
    <source>
        <dbReference type="EMBL" id="MDT0353849.1"/>
    </source>
</evidence>
<reference evidence="3" key="1">
    <citation type="submission" date="2023-07" db="EMBL/GenBank/DDBJ databases">
        <title>30 novel species of actinomycetes from the DSMZ collection.</title>
        <authorList>
            <person name="Nouioui I."/>
        </authorList>
    </citation>
    <scope>NUCLEOTIDE SEQUENCE [LARGE SCALE GENOMIC DNA]</scope>
    <source>
        <strain evidence="3">DSM 45834</strain>
    </source>
</reference>